<organism evidence="2">
    <name type="scientific">freshwater metagenome</name>
    <dbReference type="NCBI Taxonomy" id="449393"/>
    <lineage>
        <taxon>unclassified sequences</taxon>
        <taxon>metagenomes</taxon>
        <taxon>ecological metagenomes</taxon>
    </lineage>
</organism>
<protein>
    <submittedName>
        <fullName evidence="2">Unannotated protein</fullName>
    </submittedName>
</protein>
<gene>
    <name evidence="2" type="ORF">UFOPK2786_01447</name>
</gene>
<feature type="region of interest" description="Disordered" evidence="1">
    <location>
        <begin position="45"/>
        <end position="70"/>
    </location>
</feature>
<reference evidence="2" key="1">
    <citation type="submission" date="2020-05" db="EMBL/GenBank/DDBJ databases">
        <authorList>
            <person name="Chiriac C."/>
            <person name="Salcher M."/>
            <person name="Ghai R."/>
            <person name="Kavagutti S V."/>
        </authorList>
    </citation>
    <scope>NUCLEOTIDE SEQUENCE</scope>
</reference>
<sequence>MSGVSSEGFQMTLSPQTRAMAVFQAQTAAGKLKAEMTVTTPRGCQVSMSRWPGRSDGIVRPSNCRDRPTAKSQTSIISWISPRASERIFPTSTVTRSARSSL</sequence>
<dbReference type="EMBL" id="CAEZYW010000253">
    <property type="protein sequence ID" value="CAB4754151.1"/>
    <property type="molecule type" value="Genomic_DNA"/>
</dbReference>
<evidence type="ECO:0000313" key="2">
    <source>
        <dbReference type="EMBL" id="CAB4754151.1"/>
    </source>
</evidence>
<proteinExistence type="predicted"/>
<evidence type="ECO:0000256" key="1">
    <source>
        <dbReference type="SAM" id="MobiDB-lite"/>
    </source>
</evidence>
<accession>A0A6J6U2J7</accession>
<dbReference type="AlphaFoldDB" id="A0A6J6U2J7"/>
<name>A0A6J6U2J7_9ZZZZ</name>